<accession>D6ZFB3</accession>
<keyword evidence="2 6" id="KW-0645">Protease</keyword>
<name>D6ZFB3_SEGRD</name>
<evidence type="ECO:0000256" key="4">
    <source>
        <dbReference type="SAM" id="MobiDB-lite"/>
    </source>
</evidence>
<evidence type="ECO:0000256" key="1">
    <source>
        <dbReference type="ARBA" id="ARBA00022612"/>
    </source>
</evidence>
<dbReference type="HOGENOM" id="CLU_073043_0_1_11"/>
<dbReference type="Proteomes" id="UP000002247">
    <property type="component" value="Chromosome"/>
</dbReference>
<dbReference type="GO" id="GO:0008233">
    <property type="term" value="F:peptidase activity"/>
    <property type="evidence" value="ECO:0007669"/>
    <property type="project" value="UniProtKB-KW"/>
</dbReference>
<evidence type="ECO:0000256" key="2">
    <source>
        <dbReference type="ARBA" id="ARBA00022670"/>
    </source>
</evidence>
<dbReference type="AlphaFoldDB" id="D6ZFB3"/>
<protein>
    <submittedName>
        <fullName evidence="6">Phage prohead protease, HK97 family</fullName>
    </submittedName>
</protein>
<keyword evidence="7" id="KW-1185">Reference proteome</keyword>
<proteinExistence type="predicted"/>
<evidence type="ECO:0000313" key="7">
    <source>
        <dbReference type="Proteomes" id="UP000002247"/>
    </source>
</evidence>
<evidence type="ECO:0000256" key="3">
    <source>
        <dbReference type="ARBA" id="ARBA00022801"/>
    </source>
</evidence>
<sequence length="230" mass="24909">MRRKAFDTTIRPLPEREGVFTAYASCFGNRDLHGDVVVKGAFAKTLAQWAEKGRPIPLLYGHDFSDPELCVGKVLTASEDDTGLLVTASLDLDNPKAAQVHRLMKDGRLAQMSFAFDVLDSERVKAGWDLKELRLHEVSVVPIGANPDAEVLDVKAGRAISARNEAALRDALDAVRAAGEALLAVLPADDPPEDEPPPEPEAQAPPKSAPPARLYAAELHLLDIHPEETN</sequence>
<dbReference type="InterPro" id="IPR054613">
    <property type="entry name" value="Peptidase_S78_dom"/>
</dbReference>
<dbReference type="OrthoDB" id="8444243at2"/>
<dbReference type="MEROPS" id="S78.001"/>
<feature type="region of interest" description="Disordered" evidence="4">
    <location>
        <begin position="187"/>
        <end position="211"/>
    </location>
</feature>
<dbReference type="eggNOG" id="COG3740">
    <property type="taxonomic scope" value="Bacteria"/>
</dbReference>
<gene>
    <name evidence="6" type="ordered locus">Srot_1165</name>
</gene>
<reference evidence="6 7" key="1">
    <citation type="journal article" date="2010" name="Stand. Genomic Sci.">
        <title>Complete genome sequence of Segniliparus rotundus type strain (CDC 1076).</title>
        <authorList>
            <person name="Sikorski J."/>
            <person name="Lapidus A."/>
            <person name="Copeland A."/>
            <person name="Misra M."/>
            <person name="Glavina Del Rio T."/>
            <person name="Nolan M."/>
            <person name="Lucas S."/>
            <person name="Chen F."/>
            <person name="Tice H."/>
            <person name="Cheng J.F."/>
            <person name="Jando M."/>
            <person name="Schneider S."/>
            <person name="Bruce D."/>
            <person name="Goodwin L."/>
            <person name="Pitluck S."/>
            <person name="Liolios K."/>
            <person name="Mikhailova N."/>
            <person name="Pati A."/>
            <person name="Ivanova N."/>
            <person name="Mavromatis K."/>
            <person name="Chen A."/>
            <person name="Palaniappan K."/>
            <person name="Chertkov O."/>
            <person name="Land M."/>
            <person name="Hauser L."/>
            <person name="Chang Y.J."/>
            <person name="Jeffries C.D."/>
            <person name="Brettin T."/>
            <person name="Detter J.C."/>
            <person name="Han C."/>
            <person name="Rohde M."/>
            <person name="Goker M."/>
            <person name="Bristow J."/>
            <person name="Eisen J.A."/>
            <person name="Markowitz V."/>
            <person name="Hugenholtz P."/>
            <person name="Kyrpides N.C."/>
            <person name="Klenk H.P."/>
        </authorList>
    </citation>
    <scope>NUCLEOTIDE SEQUENCE [LARGE SCALE GENOMIC DNA]</scope>
    <source>
        <strain evidence="7">ATCC BAA-972 / CDC 1076 / CIP 108378 / DSM 44985 / JCM 13578</strain>
    </source>
</reference>
<dbReference type="GO" id="GO:0006508">
    <property type="term" value="P:proteolysis"/>
    <property type="evidence" value="ECO:0007669"/>
    <property type="project" value="UniProtKB-KW"/>
</dbReference>
<dbReference type="RefSeq" id="WP_013138093.1">
    <property type="nucleotide sequence ID" value="NC_014168.1"/>
</dbReference>
<dbReference type="NCBIfam" id="TIGR01543">
    <property type="entry name" value="proheadase_HK97"/>
    <property type="match status" value="1"/>
</dbReference>
<feature type="compositionally biased region" description="Low complexity" evidence="4">
    <location>
        <begin position="201"/>
        <end position="211"/>
    </location>
</feature>
<organism evidence="6 7">
    <name type="scientific">Segniliparus rotundus (strain ATCC BAA-972 / CDC 1076 / CIP 108378 / DSM 44985 / JCM 13578)</name>
    <dbReference type="NCBI Taxonomy" id="640132"/>
    <lineage>
        <taxon>Bacteria</taxon>
        <taxon>Bacillati</taxon>
        <taxon>Actinomycetota</taxon>
        <taxon>Actinomycetes</taxon>
        <taxon>Mycobacteriales</taxon>
        <taxon>Segniliparaceae</taxon>
        <taxon>Segniliparus</taxon>
    </lineage>
</organism>
<evidence type="ECO:0000259" key="5">
    <source>
        <dbReference type="Pfam" id="PF04586"/>
    </source>
</evidence>
<dbReference type="EMBL" id="CP001958">
    <property type="protein sequence ID" value="ADG97637.1"/>
    <property type="molecule type" value="Genomic_DNA"/>
</dbReference>
<feature type="domain" description="Prohead serine protease" evidence="5">
    <location>
        <begin position="17"/>
        <end position="152"/>
    </location>
</feature>
<keyword evidence="1" id="KW-1188">Viral release from host cell</keyword>
<dbReference type="KEGG" id="srt:Srot_1165"/>
<dbReference type="Pfam" id="PF04586">
    <property type="entry name" value="Peptidase_S78"/>
    <property type="match status" value="1"/>
</dbReference>
<dbReference type="InterPro" id="IPR006433">
    <property type="entry name" value="Prohead_protease"/>
</dbReference>
<evidence type="ECO:0000313" key="6">
    <source>
        <dbReference type="EMBL" id="ADG97637.1"/>
    </source>
</evidence>
<keyword evidence="3" id="KW-0378">Hydrolase</keyword>
<dbReference type="STRING" id="640132.Srot_1165"/>